<dbReference type="InterPro" id="IPR003591">
    <property type="entry name" value="Leu-rich_rpt_typical-subtyp"/>
</dbReference>
<accession>A0A1S3J1S0</accession>
<dbReference type="FunFam" id="3.80.10.10:FF:001164">
    <property type="entry name" value="GH01279p"/>
    <property type="match status" value="1"/>
</dbReference>
<dbReference type="RefSeq" id="XP_013404370.1">
    <property type="nucleotide sequence ID" value="XM_013548916.1"/>
</dbReference>
<dbReference type="InParanoid" id="A0A1S3J1S0"/>
<feature type="signal peptide" evidence="3">
    <location>
        <begin position="1"/>
        <end position="23"/>
    </location>
</feature>
<dbReference type="Pfam" id="PF13855">
    <property type="entry name" value="LRR_8"/>
    <property type="match status" value="2"/>
</dbReference>
<dbReference type="PROSITE" id="PS51450">
    <property type="entry name" value="LRR"/>
    <property type="match status" value="2"/>
</dbReference>
<dbReference type="Gene3D" id="3.80.10.10">
    <property type="entry name" value="Ribonuclease Inhibitor"/>
    <property type="match status" value="1"/>
</dbReference>
<dbReference type="InterPro" id="IPR050541">
    <property type="entry name" value="LRR_TM_domain-containing"/>
</dbReference>
<dbReference type="STRING" id="7574.A0A1S3J1S0"/>
<evidence type="ECO:0000256" key="1">
    <source>
        <dbReference type="ARBA" id="ARBA00022614"/>
    </source>
</evidence>
<dbReference type="PANTHER" id="PTHR24369:SF213">
    <property type="entry name" value="INSULIN LIKE GROWTH FACTOR BINDING PROTEIN ACID LABILE SUBUNIT"/>
    <property type="match status" value="1"/>
</dbReference>
<keyword evidence="5" id="KW-0121">Carboxypeptidase</keyword>
<keyword evidence="2" id="KW-0677">Repeat</keyword>
<proteinExistence type="predicted"/>
<dbReference type="KEGG" id="lak:106169450"/>
<keyword evidence="5" id="KW-0378">Hydrolase</keyword>
<dbReference type="Proteomes" id="UP000085678">
    <property type="component" value="Unplaced"/>
</dbReference>
<evidence type="ECO:0000256" key="3">
    <source>
        <dbReference type="SAM" id="SignalP"/>
    </source>
</evidence>
<organism evidence="4 5">
    <name type="scientific">Lingula anatina</name>
    <name type="common">Brachiopod</name>
    <name type="synonym">Lingula unguis</name>
    <dbReference type="NCBI Taxonomy" id="7574"/>
    <lineage>
        <taxon>Eukaryota</taxon>
        <taxon>Metazoa</taxon>
        <taxon>Spiralia</taxon>
        <taxon>Lophotrochozoa</taxon>
        <taxon>Brachiopoda</taxon>
        <taxon>Linguliformea</taxon>
        <taxon>Lingulata</taxon>
        <taxon>Lingulida</taxon>
        <taxon>Linguloidea</taxon>
        <taxon>Lingulidae</taxon>
        <taxon>Lingula</taxon>
    </lineage>
</organism>
<dbReference type="OMA" id="CELIMES"/>
<dbReference type="GeneID" id="106169450"/>
<keyword evidence="3" id="KW-0732">Signal</keyword>
<evidence type="ECO:0000256" key="2">
    <source>
        <dbReference type="ARBA" id="ARBA00022737"/>
    </source>
</evidence>
<keyword evidence="5" id="KW-0645">Protease</keyword>
<protein>
    <submittedName>
        <fullName evidence="5">Carboxypeptidase N subunit 2</fullName>
    </submittedName>
</protein>
<dbReference type="AlphaFoldDB" id="A0A1S3J1S0"/>
<dbReference type="InterPro" id="IPR001611">
    <property type="entry name" value="Leu-rich_rpt"/>
</dbReference>
<reference evidence="5" key="1">
    <citation type="submission" date="2025-08" db="UniProtKB">
        <authorList>
            <consortium name="RefSeq"/>
        </authorList>
    </citation>
    <scope>IDENTIFICATION</scope>
    <source>
        <tissue evidence="5">Gonads</tissue>
    </source>
</reference>
<keyword evidence="1" id="KW-0433">Leucine-rich repeat</keyword>
<dbReference type="InterPro" id="IPR032675">
    <property type="entry name" value="LRR_dom_sf"/>
</dbReference>
<dbReference type="SUPFAM" id="SSF52058">
    <property type="entry name" value="L domain-like"/>
    <property type="match status" value="1"/>
</dbReference>
<dbReference type="SMART" id="SM00369">
    <property type="entry name" value="LRR_TYP"/>
    <property type="match status" value="8"/>
</dbReference>
<evidence type="ECO:0000313" key="4">
    <source>
        <dbReference type="Proteomes" id="UP000085678"/>
    </source>
</evidence>
<keyword evidence="4" id="KW-1185">Reference proteome</keyword>
<sequence length="367" mass="40480">MFYCAVIFTILASLAAFYPVVSGHSLGGHRMDKSMYLKLTDRWYRWPEKCPFSKDSGCSCLGSNRQKKVVCEGKGVTTLPSFTHLPALSELVLKNTALKGLTKSTFTHVRAHGVTIEGGDLGNRIQLGALDGLKYSLRTLTIKNAALTTLPQGLFRKLRRLRRMKIEGNPDLKILPAGIFSGLRNLQYLFLDNNGLRTLPQDIFSRMSKLNVLSIVRNRLRRLSDNTFSGLSRLESLFLDGNGLTTVPSGLLRALHGLVIVSFKNNKIAKVESKAFEGPLMLQWLDLSDNHLTTVSPCMFSGLDSGVGVNLENNAITCSCALQWWRDVRNVFPMGVCHGPGGAAGKELIEFSNPACELIMESTELLC</sequence>
<gene>
    <name evidence="5" type="primary">LOC106169450</name>
</gene>
<name>A0A1S3J1S0_LINAN</name>
<dbReference type="GO" id="GO:0004180">
    <property type="term" value="F:carboxypeptidase activity"/>
    <property type="evidence" value="ECO:0007669"/>
    <property type="project" value="UniProtKB-KW"/>
</dbReference>
<dbReference type="OrthoDB" id="6288481at2759"/>
<feature type="chain" id="PRO_5010186243" evidence="3">
    <location>
        <begin position="24"/>
        <end position="367"/>
    </location>
</feature>
<evidence type="ECO:0000313" key="5">
    <source>
        <dbReference type="RefSeq" id="XP_013404370.1"/>
    </source>
</evidence>
<dbReference type="PANTHER" id="PTHR24369">
    <property type="entry name" value="ANTIGEN BSP, PUTATIVE-RELATED"/>
    <property type="match status" value="1"/>
</dbReference>
<dbReference type="GO" id="GO:0005886">
    <property type="term" value="C:plasma membrane"/>
    <property type="evidence" value="ECO:0007669"/>
    <property type="project" value="TreeGrafter"/>
</dbReference>